<dbReference type="Pfam" id="PF13302">
    <property type="entry name" value="Acetyltransf_3"/>
    <property type="match status" value="1"/>
</dbReference>
<protein>
    <submittedName>
        <fullName evidence="2">Acetyltransferase</fullName>
    </submittedName>
</protein>
<dbReference type="PROSITE" id="PS51186">
    <property type="entry name" value="GNAT"/>
    <property type="match status" value="1"/>
</dbReference>
<dbReference type="InterPro" id="IPR051531">
    <property type="entry name" value="N-acetyltransferase"/>
</dbReference>
<accession>A0A135SMG5</accession>
<dbReference type="Proteomes" id="UP000070328">
    <property type="component" value="Unassembled WGS sequence"/>
</dbReference>
<dbReference type="Gene3D" id="3.40.630.30">
    <property type="match status" value="1"/>
</dbReference>
<sequence>MASSHFCRASYEIVSPRLVVRTATELDIESFHAIMTASQNFPFEEPEKGLTFEKLRARIQKFAKMSADGKNAFLVVELRGTNELIGYGGYNTFESVDPTEFLDQTTLQESKAYMTDIGIIIDHKHWRKGYGLELISVLIEYAQNELGCQVFRSETGDDNEPWRALMRAAGLAKFEGRHKASYDEKQEVWVWKFDAGHWKREKQRMQMEGKWPL</sequence>
<name>A0A135SMG5_9PEZI</name>
<dbReference type="PANTHER" id="PTHR43792:SF10">
    <property type="entry name" value="N-ACETYLTRANSFERASE DOMAIN-CONTAINING PROTEIN"/>
    <property type="match status" value="1"/>
</dbReference>
<feature type="domain" description="N-acetyltransferase" evidence="1">
    <location>
        <begin position="18"/>
        <end position="195"/>
    </location>
</feature>
<evidence type="ECO:0000259" key="1">
    <source>
        <dbReference type="PROSITE" id="PS51186"/>
    </source>
</evidence>
<dbReference type="GO" id="GO:0016747">
    <property type="term" value="F:acyltransferase activity, transferring groups other than amino-acyl groups"/>
    <property type="evidence" value="ECO:0007669"/>
    <property type="project" value="InterPro"/>
</dbReference>
<dbReference type="OrthoDB" id="64477at2759"/>
<dbReference type="AlphaFoldDB" id="A0A135SMG5"/>
<reference evidence="2 3" key="1">
    <citation type="submission" date="2014-02" db="EMBL/GenBank/DDBJ databases">
        <title>The genome sequence of Colletotrichum simmondsii CBS122122.</title>
        <authorList>
            <person name="Baroncelli R."/>
            <person name="Thon M.R."/>
        </authorList>
    </citation>
    <scope>NUCLEOTIDE SEQUENCE [LARGE SCALE GENOMIC DNA]</scope>
    <source>
        <strain evidence="2 3">CBS122122</strain>
    </source>
</reference>
<organism evidence="2 3">
    <name type="scientific">Colletotrichum simmondsii</name>
    <dbReference type="NCBI Taxonomy" id="703756"/>
    <lineage>
        <taxon>Eukaryota</taxon>
        <taxon>Fungi</taxon>
        <taxon>Dikarya</taxon>
        <taxon>Ascomycota</taxon>
        <taxon>Pezizomycotina</taxon>
        <taxon>Sordariomycetes</taxon>
        <taxon>Hypocreomycetidae</taxon>
        <taxon>Glomerellales</taxon>
        <taxon>Glomerellaceae</taxon>
        <taxon>Colletotrichum</taxon>
        <taxon>Colletotrichum acutatum species complex</taxon>
    </lineage>
</organism>
<keyword evidence="3" id="KW-1185">Reference proteome</keyword>
<dbReference type="InterPro" id="IPR016181">
    <property type="entry name" value="Acyl_CoA_acyltransferase"/>
</dbReference>
<dbReference type="CDD" id="cd04301">
    <property type="entry name" value="NAT_SF"/>
    <property type="match status" value="1"/>
</dbReference>
<dbReference type="SUPFAM" id="SSF55729">
    <property type="entry name" value="Acyl-CoA N-acyltransferases (Nat)"/>
    <property type="match status" value="1"/>
</dbReference>
<evidence type="ECO:0000313" key="2">
    <source>
        <dbReference type="EMBL" id="KXH36967.1"/>
    </source>
</evidence>
<dbReference type="EMBL" id="JFBX01000510">
    <property type="protein sequence ID" value="KXH36967.1"/>
    <property type="molecule type" value="Genomic_DNA"/>
</dbReference>
<keyword evidence="2" id="KW-0808">Transferase</keyword>
<dbReference type="PANTHER" id="PTHR43792">
    <property type="entry name" value="GNAT FAMILY, PUTATIVE (AFU_ORTHOLOGUE AFUA_3G00765)-RELATED-RELATED"/>
    <property type="match status" value="1"/>
</dbReference>
<proteinExistence type="predicted"/>
<dbReference type="InterPro" id="IPR000182">
    <property type="entry name" value="GNAT_dom"/>
</dbReference>
<evidence type="ECO:0000313" key="3">
    <source>
        <dbReference type="Proteomes" id="UP000070328"/>
    </source>
</evidence>
<gene>
    <name evidence="2" type="ORF">CSIM01_00031</name>
</gene>
<comment type="caution">
    <text evidence="2">The sequence shown here is derived from an EMBL/GenBank/DDBJ whole genome shotgun (WGS) entry which is preliminary data.</text>
</comment>